<evidence type="ECO:0000256" key="2">
    <source>
        <dbReference type="ARBA" id="ARBA00022729"/>
    </source>
</evidence>
<sequence length="178" mass="20160">MTPRTLNGQKVESNWIKSDSSVELDSGINQLVVTIGQIIVEDGRRTKYYSQPYILLFETNDSLSLSYKTFRTIEDARQFEKSPQFELTDSTGKQVSFKLDSVHIGGLQTRQDFESSIKKYNENGRGEAVLSHSEPISSLSSSISSKDTHTISSVKSGFLSLNEMEQRRFMSWAMENLK</sequence>
<protein>
    <submittedName>
        <fullName evidence="3">UPF0319 protein</fullName>
    </submittedName>
</protein>
<proteinExistence type="inferred from homology"/>
<keyword evidence="2" id="KW-0732">Signal</keyword>
<reference evidence="4" key="1">
    <citation type="journal article" date="2019" name="Int. J. Syst. Evol. Microbiol.">
        <title>The Global Catalogue of Microorganisms (GCM) 10K type strain sequencing project: providing services to taxonomists for standard genome sequencing and annotation.</title>
        <authorList>
            <consortium name="The Broad Institute Genomics Platform"/>
            <consortium name="The Broad Institute Genome Sequencing Center for Infectious Disease"/>
            <person name="Wu L."/>
            <person name="Ma J."/>
        </authorList>
    </citation>
    <scope>NUCLEOTIDE SEQUENCE [LARGE SCALE GENOMIC DNA]</scope>
    <source>
        <strain evidence="4">NBRC 15640</strain>
    </source>
</reference>
<dbReference type="Proteomes" id="UP001156690">
    <property type="component" value="Unassembled WGS sequence"/>
</dbReference>
<dbReference type="AlphaFoldDB" id="A0AAV5NV81"/>
<dbReference type="InterPro" id="IPR018635">
    <property type="entry name" value="UPF0319"/>
</dbReference>
<evidence type="ECO:0000256" key="1">
    <source>
        <dbReference type="ARBA" id="ARBA00008490"/>
    </source>
</evidence>
<accession>A0AAV5NV81</accession>
<gene>
    <name evidence="3" type="ORF">GCM10007932_33120</name>
</gene>
<dbReference type="PANTHER" id="PTHR38108">
    <property type="entry name" value="UPF0319 PROTEIN YCCT"/>
    <property type="match status" value="1"/>
</dbReference>
<keyword evidence="4" id="KW-1185">Reference proteome</keyword>
<evidence type="ECO:0000313" key="4">
    <source>
        <dbReference type="Proteomes" id="UP001156690"/>
    </source>
</evidence>
<dbReference type="Pfam" id="PF09829">
    <property type="entry name" value="DUF2057"/>
    <property type="match status" value="1"/>
</dbReference>
<comment type="caution">
    <text evidence="3">The sequence shown here is derived from an EMBL/GenBank/DDBJ whole genome shotgun (WGS) entry which is preliminary data.</text>
</comment>
<organism evidence="3 4">
    <name type="scientific">Vibrio penaeicida</name>
    <dbReference type="NCBI Taxonomy" id="104609"/>
    <lineage>
        <taxon>Bacteria</taxon>
        <taxon>Pseudomonadati</taxon>
        <taxon>Pseudomonadota</taxon>
        <taxon>Gammaproteobacteria</taxon>
        <taxon>Vibrionales</taxon>
        <taxon>Vibrionaceae</taxon>
        <taxon>Vibrio</taxon>
    </lineage>
</organism>
<evidence type="ECO:0000313" key="3">
    <source>
        <dbReference type="EMBL" id="GLQ73952.1"/>
    </source>
</evidence>
<dbReference type="EMBL" id="BSNX01000041">
    <property type="protein sequence ID" value="GLQ73952.1"/>
    <property type="molecule type" value="Genomic_DNA"/>
</dbReference>
<name>A0AAV5NV81_9VIBR</name>
<comment type="similarity">
    <text evidence="1">Belongs to the UPF0319 family.</text>
</comment>
<dbReference type="PANTHER" id="PTHR38108:SF1">
    <property type="entry name" value="UPF0319 PROTEIN YCCT"/>
    <property type="match status" value="1"/>
</dbReference>